<dbReference type="SUPFAM" id="SSF81419">
    <property type="entry name" value="Mitochondrial cytochrome c oxidase subunit VIIa"/>
    <property type="match status" value="1"/>
</dbReference>
<keyword evidence="5 6" id="KW-0472">Membrane</keyword>
<keyword evidence="3" id="KW-0999">Mitochondrion inner membrane</keyword>
<reference evidence="8" key="1">
    <citation type="submission" date="2011-02" db="EMBL/GenBank/DDBJ databases">
        <title>The Genome Sequence of Capsaspora owczarzaki ATCC 30864.</title>
        <authorList>
            <person name="Russ C."/>
            <person name="Cuomo C."/>
            <person name="Burger G."/>
            <person name="Gray M.W."/>
            <person name="Holland P.W.H."/>
            <person name="King N."/>
            <person name="Lang F.B.F."/>
            <person name="Roger A.J."/>
            <person name="Ruiz-Trillo I."/>
            <person name="Young S.K."/>
            <person name="Zeng Q."/>
            <person name="Gargeya S."/>
            <person name="Alvarado L."/>
            <person name="Berlin A."/>
            <person name="Chapman S.B."/>
            <person name="Chen Z."/>
            <person name="Freedman E."/>
            <person name="Gellesch M."/>
            <person name="Goldberg J."/>
            <person name="Griggs A."/>
            <person name="Gujja S."/>
            <person name="Heilman E."/>
            <person name="Heiman D."/>
            <person name="Howarth C."/>
            <person name="Mehta T."/>
            <person name="Neiman D."/>
            <person name="Pearson M."/>
            <person name="Roberts A."/>
            <person name="Saif S."/>
            <person name="Shea T."/>
            <person name="Shenoy N."/>
            <person name="Sisk P."/>
            <person name="Stolte C."/>
            <person name="Sykes S."/>
            <person name="White J."/>
            <person name="Yandava C."/>
            <person name="Haas B."/>
            <person name="Nusbaum C."/>
            <person name="Birren B."/>
        </authorList>
    </citation>
    <scope>NUCLEOTIDE SEQUENCE</scope>
    <source>
        <strain evidence="8">ATCC 30864</strain>
    </source>
</reference>
<evidence type="ECO:0000313" key="8">
    <source>
        <dbReference type="Proteomes" id="UP000008743"/>
    </source>
</evidence>
<accession>A0A0D2WM95</accession>
<dbReference type="InterPro" id="IPR036539">
    <property type="entry name" value="Cyt_c_oxidase_su7a_sf"/>
</dbReference>
<dbReference type="InterPro" id="IPR039297">
    <property type="entry name" value="COX7a"/>
</dbReference>
<evidence type="ECO:0000256" key="5">
    <source>
        <dbReference type="ARBA" id="ARBA00023136"/>
    </source>
</evidence>
<evidence type="ECO:0000256" key="6">
    <source>
        <dbReference type="SAM" id="Phobius"/>
    </source>
</evidence>
<dbReference type="OrthoDB" id="5966508at2759"/>
<gene>
    <name evidence="7" type="ORF">CAOG_002971</name>
</gene>
<dbReference type="GO" id="GO:0005743">
    <property type="term" value="C:mitochondrial inner membrane"/>
    <property type="evidence" value="ECO:0007669"/>
    <property type="project" value="UniProtKB-SubCell"/>
</dbReference>
<name>A0A0D2WM95_CAPO3</name>
<dbReference type="RefSeq" id="XP_004363810.1">
    <property type="nucleotide sequence ID" value="XM_004363753.2"/>
</dbReference>
<dbReference type="GO" id="GO:0045277">
    <property type="term" value="C:respiratory chain complex IV"/>
    <property type="evidence" value="ECO:0007669"/>
    <property type="project" value="InterPro"/>
</dbReference>
<dbReference type="AlphaFoldDB" id="A0A0D2WM95"/>
<dbReference type="EMBL" id="KE346363">
    <property type="protein sequence ID" value="KJE91910.1"/>
    <property type="molecule type" value="Genomic_DNA"/>
</dbReference>
<keyword evidence="8" id="KW-1185">Reference proteome</keyword>
<sequence length="131" mass="13475">MAYQYSSAKQGLTQSADASAAFHPEGLSGVKATQSRFTAGVSAAAGHNVGPAGASHSAPSSGSIVDNWVRKPNQVHSKQAHFQIPNGLPVFLRGKNDLMIYRGLMGASALGICVVLVGLGSMALNVGKKNK</sequence>
<dbReference type="GO" id="GO:0006123">
    <property type="term" value="P:mitochondrial electron transport, cytochrome c to oxygen"/>
    <property type="evidence" value="ECO:0007669"/>
    <property type="project" value="InterPro"/>
</dbReference>
<proteinExistence type="inferred from homology"/>
<comment type="similarity">
    <text evidence="2">Belongs to the cytochrome c oxidase VIIa family.</text>
</comment>
<evidence type="ECO:0000256" key="4">
    <source>
        <dbReference type="ARBA" id="ARBA00023128"/>
    </source>
</evidence>
<protein>
    <submittedName>
        <fullName evidence="7">Uncharacterized protein</fullName>
    </submittedName>
</protein>
<evidence type="ECO:0000256" key="2">
    <source>
        <dbReference type="ARBA" id="ARBA00009331"/>
    </source>
</evidence>
<evidence type="ECO:0000256" key="3">
    <source>
        <dbReference type="ARBA" id="ARBA00022792"/>
    </source>
</evidence>
<keyword evidence="4" id="KW-0496">Mitochondrion</keyword>
<organism evidence="7 8">
    <name type="scientific">Capsaspora owczarzaki (strain ATCC 30864)</name>
    <dbReference type="NCBI Taxonomy" id="595528"/>
    <lineage>
        <taxon>Eukaryota</taxon>
        <taxon>Filasterea</taxon>
        <taxon>Capsaspora</taxon>
    </lineage>
</organism>
<keyword evidence="6" id="KW-1133">Transmembrane helix</keyword>
<dbReference type="InParanoid" id="A0A0D2WM95"/>
<dbReference type="Proteomes" id="UP000008743">
    <property type="component" value="Unassembled WGS sequence"/>
</dbReference>
<evidence type="ECO:0000313" key="7">
    <source>
        <dbReference type="EMBL" id="KJE91910.1"/>
    </source>
</evidence>
<feature type="transmembrane region" description="Helical" evidence="6">
    <location>
        <begin position="103"/>
        <end position="124"/>
    </location>
</feature>
<evidence type="ECO:0000256" key="1">
    <source>
        <dbReference type="ARBA" id="ARBA00004273"/>
    </source>
</evidence>
<keyword evidence="6" id="KW-0812">Transmembrane</keyword>
<dbReference type="PhylomeDB" id="A0A0D2WM95"/>
<dbReference type="Pfam" id="PF02238">
    <property type="entry name" value="COX7a"/>
    <property type="match status" value="1"/>
</dbReference>
<comment type="subcellular location">
    <subcellularLocation>
        <location evidence="1">Mitochondrion inner membrane</location>
    </subcellularLocation>
</comment>
<dbReference type="Gene3D" id="4.10.91.10">
    <property type="entry name" value="Cytochrome c oxidase, subunit VIIa"/>
    <property type="match status" value="1"/>
</dbReference>